<dbReference type="SUPFAM" id="SSF52540">
    <property type="entry name" value="P-loop containing nucleoside triphosphate hydrolases"/>
    <property type="match status" value="1"/>
</dbReference>
<gene>
    <name evidence="1" type="ORF">H6G72_08670</name>
</gene>
<dbReference type="EMBL" id="JACJSK010000009">
    <property type="protein sequence ID" value="MBD2543912.1"/>
    <property type="molecule type" value="Genomic_DNA"/>
</dbReference>
<dbReference type="Proteomes" id="UP000641954">
    <property type="component" value="Unassembled WGS sequence"/>
</dbReference>
<comment type="caution">
    <text evidence="1">The sequence shown here is derived from an EMBL/GenBank/DDBJ whole genome shotgun (WGS) entry which is preliminary data.</text>
</comment>
<dbReference type="RefSeq" id="WP_190877956.1">
    <property type="nucleotide sequence ID" value="NZ_JACJSK010000009.1"/>
</dbReference>
<evidence type="ECO:0000313" key="2">
    <source>
        <dbReference type="Proteomes" id="UP000641954"/>
    </source>
</evidence>
<organism evidence="1 2">
    <name type="scientific">Planktothricoides raciborskii FACHB-1370</name>
    <dbReference type="NCBI Taxonomy" id="2949576"/>
    <lineage>
        <taxon>Bacteria</taxon>
        <taxon>Bacillati</taxon>
        <taxon>Cyanobacteriota</taxon>
        <taxon>Cyanophyceae</taxon>
        <taxon>Oscillatoriophycideae</taxon>
        <taxon>Oscillatoriales</taxon>
        <taxon>Oscillatoriaceae</taxon>
        <taxon>Planktothricoides</taxon>
    </lineage>
</organism>
<accession>A0ABR8EC71</accession>
<dbReference type="Gene3D" id="3.40.50.300">
    <property type="entry name" value="P-loop containing nucleotide triphosphate hydrolases"/>
    <property type="match status" value="1"/>
</dbReference>
<sequence>MSQEIYKIGGSLTANHPSYVKREADDELFNNLVKGEYCYVLNSRQMGKSSLAVQTRSRLLETEQFIAPIIDLSGIAKDCKREQWYLAVATIMMEYITIANFNWTDYWHSFPLDPKDRLGELIKQILKITEKNLVIFLDEIDSVRLLKNFDTDDLFTYIRSCLNYRATIDLFNRLTFCLIGVKTPNDFIQDKGITSFNIGKSIELKGFTVEEAEPLRIGLQLKFADKSQEILKTIIEKWTNGQPFLTQKMCTIALEHADSKDPDIDLLVNEYVIKDWASQDNPTHLAYIRDRILDDKQEAVRLLTIYKEILQQGQIEANDSKEHTELRLSGLVIRQGGYLQPFNRIYQEVFNQNWVNQQLAEIRPYAARFNAWLTAKEELKQRYLLYGKELEQALEWAKNNNLSNEDHTFLTRSEVFDQGVRGCFYRGIDYQGIIYALLSWTGGGKFLNDFIFKIARNTFRKAIKKGEEEAKFEIKLIPKIKKDKDLQQHCNEISDRLFDDHNIDPFLLLSSYQAILEKDEVEFNDSPEHQKLIDMCLGVKEDGKLRIVGKIYRLIFDQKWVEEQLSRLCPYAKEFQAWQASGCQDESLLLKGEDLQKALDWIQKKDKLSELELEFIITSLVWEIWQSDSKEEKKEAVAIIQKFLPQLKETPNYSYGLIQEILKYTRHEPFLLEGCFKLIVQNDYLVEDIEKFVTSKKKTDDLIEFFKNQLLEATDNSYGIDSMFLLDINSNYILSSYLVKNDTQSLYLNKIVEIGLHNINNLLNETQTLSEELRIKHINLFTEDGKIIYFAVLSGQVLICVVVDIQKNQIYLNLQEIIKYNQDKISDLLTL</sequence>
<name>A0ABR8EC71_9CYAN</name>
<keyword evidence="2" id="KW-1185">Reference proteome</keyword>
<proteinExistence type="predicted"/>
<reference evidence="1 2" key="1">
    <citation type="journal article" date="2020" name="ISME J.">
        <title>Comparative genomics reveals insights into cyanobacterial evolution and habitat adaptation.</title>
        <authorList>
            <person name="Chen M.Y."/>
            <person name="Teng W.K."/>
            <person name="Zhao L."/>
            <person name="Hu C.X."/>
            <person name="Zhou Y.K."/>
            <person name="Han B.P."/>
            <person name="Song L.R."/>
            <person name="Shu W.S."/>
        </authorList>
    </citation>
    <scope>NUCLEOTIDE SEQUENCE [LARGE SCALE GENOMIC DNA]</scope>
    <source>
        <strain evidence="1 2">FACHB-1370</strain>
    </source>
</reference>
<evidence type="ECO:0000313" key="1">
    <source>
        <dbReference type="EMBL" id="MBD2543912.1"/>
    </source>
</evidence>
<dbReference type="Pfam" id="PF14516">
    <property type="entry name" value="AAA_35"/>
    <property type="match status" value="1"/>
</dbReference>
<protein>
    <submittedName>
        <fullName evidence="1">AAA-like domain-containing protein</fullName>
    </submittedName>
</protein>
<dbReference type="InterPro" id="IPR027417">
    <property type="entry name" value="P-loop_NTPase"/>
</dbReference>